<dbReference type="Proteomes" id="UP000054854">
    <property type="component" value="Unassembled WGS sequence"/>
</dbReference>
<reference evidence="2 4" key="2">
    <citation type="submission" date="2018-06" db="EMBL/GenBank/DDBJ databases">
        <authorList>
            <consortium name="Pathogen Informatics"/>
            <person name="Doyle S."/>
        </authorList>
    </citation>
    <scope>NUCLEOTIDE SEQUENCE [LARGE SCALE GENOMIC DNA]</scope>
    <source>
        <strain evidence="2 4">NCTC12438</strain>
    </source>
</reference>
<evidence type="ECO:0000313" key="2">
    <source>
        <dbReference type="EMBL" id="STX34156.1"/>
    </source>
</evidence>
<evidence type="ECO:0000313" key="3">
    <source>
        <dbReference type="Proteomes" id="UP000054854"/>
    </source>
</evidence>
<evidence type="ECO:0000313" key="1">
    <source>
        <dbReference type="EMBL" id="KTC82725.1"/>
    </source>
</evidence>
<dbReference type="EMBL" id="LNXX01000045">
    <property type="protein sequence ID" value="KTC82725.1"/>
    <property type="molecule type" value="Genomic_DNA"/>
</dbReference>
<dbReference type="RefSeq" id="WP_058465886.1">
    <property type="nucleotide sequence ID" value="NZ_CAAAHQ010000035.1"/>
</dbReference>
<accession>A0A378IGM4</accession>
<protein>
    <submittedName>
        <fullName evidence="2">Uncharacterized protein</fullName>
    </submittedName>
</protein>
<dbReference type="Proteomes" id="UP000255316">
    <property type="component" value="Unassembled WGS sequence"/>
</dbReference>
<reference evidence="1 3" key="1">
    <citation type="submission" date="2015-11" db="EMBL/GenBank/DDBJ databases">
        <title>Genomic analysis of 38 Legionella species identifies large and diverse effector repertoires.</title>
        <authorList>
            <person name="Burstein D."/>
            <person name="Amaro F."/>
            <person name="Zusman T."/>
            <person name="Lifshitz Z."/>
            <person name="Cohen O."/>
            <person name="Gilbert J.A."/>
            <person name="Pupko T."/>
            <person name="Shuman H.A."/>
            <person name="Segal G."/>
        </authorList>
    </citation>
    <scope>NUCLEOTIDE SEQUENCE [LARGE SCALE GENOMIC DNA]</scope>
    <source>
        <strain evidence="1 3">CDC#72-OH-14</strain>
    </source>
</reference>
<sequence>MKFKDLTSEDLMKKIRILKKDITCYPMWGTIFLSITPNQNKVIPLEGEYKPNKNFAGTLSEYHHNQRNNRNFVQIAEQKLRRNNFYGEYYDNNEASLKAHLNLNNIGELDEKVVLGLIKLLIDEAESDTNGVKFHFKIIQPSAQANNRFKNTDQITIYFDKYSSLGDIVCLSQKIESYLSNRIPKNTIELGPKDSFGFNSFVSARFDTNKLLAEYCEYPFFDLELQKFFGRYTINELSHLPIGALEAVFNKIITSDQIINLGNRENKALNEQDSQFVQQQFDTMVNNTMYYLLSADTNNSVKIEQKKEIEQINLMKQKIYNLALDFSSCKSEVEIHDQLEEKKLELSHYAQSLVDLQETSGKVDSKIYNTIQEVITQKMLQLQKAAQNSIKNLGKANYLDEDGEPQPLNPQAVKDFEYLLRRIKDKADKLTDPSPLGVEKKQSLSSLYLELDNEFRQYKSGATNFDNFKINCTIAIMNVRPTLEKHRDGGWKEFFVNLLKTIASLGTIPLYNYYNSQRTCFFSPVKTDSINKVEQIESAINDFQEEADQLPKCGF</sequence>
<proteinExistence type="predicted"/>
<evidence type="ECO:0000313" key="4">
    <source>
        <dbReference type="Proteomes" id="UP000255316"/>
    </source>
</evidence>
<dbReference type="AlphaFoldDB" id="A0A378IGM4"/>
<name>A0A378IGM4_9GAMM</name>
<organism evidence="2 4">
    <name type="scientific">Legionella cincinnatiensis</name>
    <dbReference type="NCBI Taxonomy" id="28085"/>
    <lineage>
        <taxon>Bacteria</taxon>
        <taxon>Pseudomonadati</taxon>
        <taxon>Pseudomonadota</taxon>
        <taxon>Gammaproteobacteria</taxon>
        <taxon>Legionellales</taxon>
        <taxon>Legionellaceae</taxon>
        <taxon>Legionella</taxon>
    </lineage>
</organism>
<dbReference type="OrthoDB" id="5652009at2"/>
<dbReference type="EMBL" id="UGNX01000001">
    <property type="protein sequence ID" value="STX34156.1"/>
    <property type="molecule type" value="Genomic_DNA"/>
</dbReference>
<keyword evidence="3" id="KW-1185">Reference proteome</keyword>
<gene>
    <name evidence="1" type="ORF">Lcin_2754</name>
    <name evidence="2" type="ORF">NCTC12438_00749</name>
</gene>